<organism evidence="2 3">
    <name type="scientific">Meloidogyne hapla</name>
    <name type="common">Root-knot nematode worm</name>
    <dbReference type="NCBI Taxonomy" id="6305"/>
    <lineage>
        <taxon>Eukaryota</taxon>
        <taxon>Metazoa</taxon>
        <taxon>Ecdysozoa</taxon>
        <taxon>Nematoda</taxon>
        <taxon>Chromadorea</taxon>
        <taxon>Rhabditida</taxon>
        <taxon>Tylenchina</taxon>
        <taxon>Tylenchomorpha</taxon>
        <taxon>Tylenchoidea</taxon>
        <taxon>Meloidogynidae</taxon>
        <taxon>Meloidogyninae</taxon>
        <taxon>Meloidogyne</taxon>
    </lineage>
</organism>
<dbReference type="AlphaFoldDB" id="A0A1I8BFI1"/>
<evidence type="ECO:0000313" key="3">
    <source>
        <dbReference type="WBParaSite" id="MhA1_Contig218.frz3.gene2"/>
    </source>
</evidence>
<reference evidence="3" key="1">
    <citation type="submission" date="2016-11" db="UniProtKB">
        <authorList>
            <consortium name="WormBaseParasite"/>
        </authorList>
    </citation>
    <scope>IDENTIFICATION</scope>
</reference>
<sequence>MSAGDVENSDNEEILKPLKYALKQIYIVLSSFLDENSLKIMLEGTASENDNDTEAPIDEIEAIVAESSKANEVHTSNGVSSPTKEKENEKLMKVLDNLKEGSVDSICPHEHTVHQGGVFKLLKHFVKNMVIFR</sequence>
<evidence type="ECO:0000256" key="1">
    <source>
        <dbReference type="SAM" id="MobiDB-lite"/>
    </source>
</evidence>
<accession>A0A1I8BFI1</accession>
<dbReference type="WBParaSite" id="MhA1_Contig218.frz3.gene2">
    <property type="protein sequence ID" value="MhA1_Contig218.frz3.gene2"/>
    <property type="gene ID" value="MhA1_Contig218.frz3.gene2"/>
</dbReference>
<feature type="compositionally biased region" description="Polar residues" evidence="1">
    <location>
        <begin position="69"/>
        <end position="82"/>
    </location>
</feature>
<protein>
    <submittedName>
        <fullName evidence="3">Uncharacterized protein</fullName>
    </submittedName>
</protein>
<feature type="region of interest" description="Disordered" evidence="1">
    <location>
        <begin position="69"/>
        <end position="88"/>
    </location>
</feature>
<name>A0A1I8BFI1_MELHA</name>
<dbReference type="Proteomes" id="UP000095281">
    <property type="component" value="Unplaced"/>
</dbReference>
<evidence type="ECO:0000313" key="2">
    <source>
        <dbReference type="Proteomes" id="UP000095281"/>
    </source>
</evidence>
<proteinExistence type="predicted"/>
<keyword evidence="2" id="KW-1185">Reference proteome</keyword>